<name>A0ABP9I4V6_9ACTN</name>
<gene>
    <name evidence="8" type="ORF">GCM10023205_69150</name>
</gene>
<evidence type="ECO:0000256" key="5">
    <source>
        <dbReference type="ARBA" id="ARBA00022989"/>
    </source>
</evidence>
<evidence type="ECO:0000259" key="7">
    <source>
        <dbReference type="Pfam" id="PF04239"/>
    </source>
</evidence>
<reference evidence="9" key="1">
    <citation type="journal article" date="2019" name="Int. J. Syst. Evol. Microbiol.">
        <title>The Global Catalogue of Microorganisms (GCM) 10K type strain sequencing project: providing services to taxonomists for standard genome sequencing and annotation.</title>
        <authorList>
            <consortium name="The Broad Institute Genomics Platform"/>
            <consortium name="The Broad Institute Genome Sequencing Center for Infectious Disease"/>
            <person name="Wu L."/>
            <person name="Ma J."/>
        </authorList>
    </citation>
    <scope>NUCLEOTIDE SEQUENCE [LARGE SCALE GENOMIC DNA]</scope>
    <source>
        <strain evidence="9">JCM 17986</strain>
    </source>
</reference>
<dbReference type="RefSeq" id="WP_345679751.1">
    <property type="nucleotide sequence ID" value="NZ_BAABHS010000035.1"/>
</dbReference>
<organism evidence="8 9">
    <name type="scientific">Yinghuangia aomiensis</name>
    <dbReference type="NCBI Taxonomy" id="676205"/>
    <lineage>
        <taxon>Bacteria</taxon>
        <taxon>Bacillati</taxon>
        <taxon>Actinomycetota</taxon>
        <taxon>Actinomycetes</taxon>
        <taxon>Kitasatosporales</taxon>
        <taxon>Streptomycetaceae</taxon>
        <taxon>Yinghuangia</taxon>
    </lineage>
</organism>
<evidence type="ECO:0000256" key="1">
    <source>
        <dbReference type="ARBA" id="ARBA00004651"/>
    </source>
</evidence>
<comment type="caution">
    <text evidence="8">The sequence shown here is derived from an EMBL/GenBank/DDBJ whole genome shotgun (WGS) entry which is preliminary data.</text>
</comment>
<protein>
    <submittedName>
        <fullName evidence="8">DUF421 domain-containing protein</fullName>
    </submittedName>
</protein>
<keyword evidence="4" id="KW-0812">Transmembrane</keyword>
<comment type="subcellular location">
    <subcellularLocation>
        <location evidence="1">Cell membrane</location>
        <topology evidence="1">Multi-pass membrane protein</topology>
    </subcellularLocation>
</comment>
<keyword evidence="6" id="KW-0472">Membrane</keyword>
<dbReference type="PANTHER" id="PTHR34582">
    <property type="entry name" value="UPF0702 TRANSMEMBRANE PROTEIN YCAP"/>
    <property type="match status" value="1"/>
</dbReference>
<dbReference type="EMBL" id="BAABHS010000035">
    <property type="protein sequence ID" value="GAA4988368.1"/>
    <property type="molecule type" value="Genomic_DNA"/>
</dbReference>
<keyword evidence="9" id="KW-1185">Reference proteome</keyword>
<dbReference type="Proteomes" id="UP001500466">
    <property type="component" value="Unassembled WGS sequence"/>
</dbReference>
<dbReference type="InterPro" id="IPR023090">
    <property type="entry name" value="UPF0702_alpha/beta_dom_sf"/>
</dbReference>
<dbReference type="InterPro" id="IPR007353">
    <property type="entry name" value="DUF421"/>
</dbReference>
<feature type="domain" description="YetF C-terminal" evidence="7">
    <location>
        <begin position="92"/>
        <end position="159"/>
    </location>
</feature>
<proteinExistence type="inferred from homology"/>
<dbReference type="Pfam" id="PF04239">
    <property type="entry name" value="DUF421"/>
    <property type="match status" value="1"/>
</dbReference>
<keyword evidence="3" id="KW-1003">Cell membrane</keyword>
<evidence type="ECO:0000256" key="6">
    <source>
        <dbReference type="ARBA" id="ARBA00023136"/>
    </source>
</evidence>
<evidence type="ECO:0000256" key="2">
    <source>
        <dbReference type="ARBA" id="ARBA00006448"/>
    </source>
</evidence>
<evidence type="ECO:0000256" key="3">
    <source>
        <dbReference type="ARBA" id="ARBA00022475"/>
    </source>
</evidence>
<keyword evidence="5" id="KW-1133">Transmembrane helix</keyword>
<accession>A0ABP9I4V6</accession>
<comment type="similarity">
    <text evidence="2">Belongs to the UPF0702 family.</text>
</comment>
<evidence type="ECO:0000313" key="8">
    <source>
        <dbReference type="EMBL" id="GAA4988368.1"/>
    </source>
</evidence>
<dbReference type="PANTHER" id="PTHR34582:SF6">
    <property type="entry name" value="UPF0702 TRANSMEMBRANE PROTEIN YCAP"/>
    <property type="match status" value="1"/>
</dbReference>
<sequence>MWHDLWALGVPLAEKVIRTTVVYFVIMLLLRLAGKRGLAQIDTGDLVVMLLLSNVVQNAIIGPDNSLTGGIVGAAVLLAVNSLVVHTNAVSPRFEKVFQGTASVLVRDGAYDRGALRHLGLTPADVDVSIKHQGGDTVRDAELVTLEPGGLVVVRLREDEESADKGDIALLDARLARIEARLAALGGEPPRNPDGGSGTHP</sequence>
<evidence type="ECO:0000256" key="4">
    <source>
        <dbReference type="ARBA" id="ARBA00022692"/>
    </source>
</evidence>
<evidence type="ECO:0000313" key="9">
    <source>
        <dbReference type="Proteomes" id="UP001500466"/>
    </source>
</evidence>
<dbReference type="Gene3D" id="3.30.240.20">
    <property type="entry name" value="bsu07140 like domains"/>
    <property type="match status" value="1"/>
</dbReference>